<comment type="caution">
    <text evidence="2">The sequence shown here is derived from an EMBL/GenBank/DDBJ whole genome shotgun (WGS) entry which is preliminary data.</text>
</comment>
<evidence type="ECO:0000313" key="4">
    <source>
        <dbReference type="Proteomes" id="UP000651482"/>
    </source>
</evidence>
<name>A0A926HS13_9FIRM</name>
<dbReference type="EMBL" id="JACRSN010000030">
    <property type="protein sequence ID" value="MBC8534957.1"/>
    <property type="molecule type" value="Genomic_DNA"/>
</dbReference>
<dbReference type="EMBL" id="JACRSN010000015">
    <property type="protein sequence ID" value="MBC8534349.1"/>
    <property type="molecule type" value="Genomic_DNA"/>
</dbReference>
<proteinExistence type="predicted"/>
<reference evidence="2" key="1">
    <citation type="submission" date="2020-08" db="EMBL/GenBank/DDBJ databases">
        <title>Genome public.</title>
        <authorList>
            <person name="Liu C."/>
            <person name="Sun Q."/>
        </authorList>
    </citation>
    <scope>NUCLEOTIDE SEQUENCE</scope>
    <source>
        <strain evidence="2">NSJ-40</strain>
    </source>
</reference>
<evidence type="ECO:0000256" key="1">
    <source>
        <dbReference type="SAM" id="MobiDB-lite"/>
    </source>
</evidence>
<dbReference type="Proteomes" id="UP000651482">
    <property type="component" value="Unassembled WGS sequence"/>
</dbReference>
<gene>
    <name evidence="2" type="ORF">IAG03_10185</name>
    <name evidence="3" type="ORF">IAG03_13425</name>
</gene>
<organism evidence="2 4">
    <name type="scientific">Yeguia hominis</name>
    <dbReference type="NCBI Taxonomy" id="2763662"/>
    <lineage>
        <taxon>Bacteria</taxon>
        <taxon>Bacillati</taxon>
        <taxon>Bacillota</taxon>
        <taxon>Clostridia</taxon>
        <taxon>Eubacteriales</taxon>
        <taxon>Yeguiaceae</taxon>
        <taxon>Yeguia</taxon>
    </lineage>
</organism>
<dbReference type="AlphaFoldDB" id="A0A926HS13"/>
<accession>A0A926HS13</accession>
<sequence length="20" mass="2335">MAKSLFEELGGKYERQGDYL</sequence>
<keyword evidence="4" id="KW-1185">Reference proteome</keyword>
<feature type="non-terminal residue" evidence="2">
    <location>
        <position position="20"/>
    </location>
</feature>
<evidence type="ECO:0000313" key="3">
    <source>
        <dbReference type="EMBL" id="MBC8534957.1"/>
    </source>
</evidence>
<evidence type="ECO:0000313" key="2">
    <source>
        <dbReference type="EMBL" id="MBC8534349.1"/>
    </source>
</evidence>
<protein>
    <submittedName>
        <fullName evidence="2">TnpV protein</fullName>
    </submittedName>
</protein>
<feature type="region of interest" description="Disordered" evidence="1">
    <location>
        <begin position="1"/>
        <end position="20"/>
    </location>
</feature>